<dbReference type="Pfam" id="PF04977">
    <property type="entry name" value="DivIC"/>
    <property type="match status" value="1"/>
</dbReference>
<protein>
    <submittedName>
        <fullName evidence="4">Cell division protein FtsL</fullName>
    </submittedName>
</protein>
<keyword evidence="4" id="KW-0131">Cell cycle</keyword>
<feature type="region of interest" description="Disordered" evidence="2">
    <location>
        <begin position="1"/>
        <end position="20"/>
    </location>
</feature>
<reference evidence="4" key="2">
    <citation type="journal article" date="2021" name="PeerJ">
        <title>Extensive microbial diversity within the chicken gut microbiome revealed by metagenomics and culture.</title>
        <authorList>
            <person name="Gilroy R."/>
            <person name="Ravi A."/>
            <person name="Getino M."/>
            <person name="Pursley I."/>
            <person name="Horton D.L."/>
            <person name="Alikhan N.F."/>
            <person name="Baker D."/>
            <person name="Gharbi K."/>
            <person name="Hall N."/>
            <person name="Watson M."/>
            <person name="Adriaenssens E.M."/>
            <person name="Foster-Nyarko E."/>
            <person name="Jarju S."/>
            <person name="Secka A."/>
            <person name="Antonio M."/>
            <person name="Oren A."/>
            <person name="Chaudhuri R.R."/>
            <person name="La Ragione R."/>
            <person name="Hildebrand F."/>
            <person name="Pallen M.J."/>
        </authorList>
    </citation>
    <scope>NUCLEOTIDE SEQUENCE</scope>
    <source>
        <strain evidence="4">F6-4510</strain>
    </source>
</reference>
<evidence type="ECO:0000256" key="3">
    <source>
        <dbReference type="SAM" id="Phobius"/>
    </source>
</evidence>
<keyword evidence="3" id="KW-0472">Membrane</keyword>
<keyword evidence="3" id="KW-1133">Transmembrane helix</keyword>
<evidence type="ECO:0000313" key="4">
    <source>
        <dbReference type="EMBL" id="MBO8433990.1"/>
    </source>
</evidence>
<accession>A0A9D9DXI5</accession>
<keyword evidence="1" id="KW-0175">Coiled coil</keyword>
<keyword evidence="3" id="KW-0812">Transmembrane</keyword>
<keyword evidence="4" id="KW-0132">Cell division</keyword>
<organism evidence="4 5">
    <name type="scientific">Candidatus Fimicola merdigallinarum</name>
    <dbReference type="NCBI Taxonomy" id="2840819"/>
    <lineage>
        <taxon>Bacteria</taxon>
        <taxon>Bacillati</taxon>
        <taxon>Bacillota</taxon>
        <taxon>Clostridia</taxon>
        <taxon>Lachnospirales</taxon>
        <taxon>Lachnospiraceae</taxon>
        <taxon>Lachnospiraceae incertae sedis</taxon>
        <taxon>Candidatus Fimicola</taxon>
    </lineage>
</organism>
<dbReference type="InterPro" id="IPR007060">
    <property type="entry name" value="FtsL/DivIC"/>
</dbReference>
<reference evidence="4" key="1">
    <citation type="submission" date="2020-10" db="EMBL/GenBank/DDBJ databases">
        <authorList>
            <person name="Gilroy R."/>
        </authorList>
    </citation>
    <scope>NUCLEOTIDE SEQUENCE</scope>
    <source>
        <strain evidence="4">F6-4510</strain>
    </source>
</reference>
<feature type="coiled-coil region" evidence="1">
    <location>
        <begin position="95"/>
        <end position="129"/>
    </location>
</feature>
<sequence>MASTGKNSNRKKAYGNGRYNRYTNESYNTTSVAYETVPQYYPERKVTPKKDNRKLKERQERAERIRNKVMSFKFIVFGIIICCGCIVIMSSYARVVEKREIISGLKTELSELKSENNALSAEIAEQTNLENIEKEAIERLGMAKPQQYQTIYINVPEESYTVQYSSNSNKENANEEKLSISNLFSKVFSIFDKD</sequence>
<evidence type="ECO:0000313" key="5">
    <source>
        <dbReference type="Proteomes" id="UP000823611"/>
    </source>
</evidence>
<evidence type="ECO:0000256" key="2">
    <source>
        <dbReference type="SAM" id="MobiDB-lite"/>
    </source>
</evidence>
<dbReference type="GO" id="GO:0051301">
    <property type="term" value="P:cell division"/>
    <property type="evidence" value="ECO:0007669"/>
    <property type="project" value="UniProtKB-KW"/>
</dbReference>
<comment type="caution">
    <text evidence="4">The sequence shown here is derived from an EMBL/GenBank/DDBJ whole genome shotgun (WGS) entry which is preliminary data.</text>
</comment>
<proteinExistence type="predicted"/>
<dbReference type="Proteomes" id="UP000823611">
    <property type="component" value="Unassembled WGS sequence"/>
</dbReference>
<evidence type="ECO:0000256" key="1">
    <source>
        <dbReference type="SAM" id="Coils"/>
    </source>
</evidence>
<dbReference type="AlphaFoldDB" id="A0A9D9DXI5"/>
<gene>
    <name evidence="4" type="ORF">IAC55_01540</name>
</gene>
<name>A0A9D9DXI5_9FIRM</name>
<feature type="transmembrane region" description="Helical" evidence="3">
    <location>
        <begin position="74"/>
        <end position="93"/>
    </location>
</feature>
<dbReference type="EMBL" id="JADIMX010000031">
    <property type="protein sequence ID" value="MBO8433990.1"/>
    <property type="molecule type" value="Genomic_DNA"/>
</dbReference>